<evidence type="ECO:0000256" key="2">
    <source>
        <dbReference type="ARBA" id="ARBA00022694"/>
    </source>
</evidence>
<dbReference type="PANTHER" id="PTHR12682:SF11">
    <property type="entry name" value="PROTEIN ARCHEASE"/>
    <property type="match status" value="1"/>
</dbReference>
<dbReference type="EMBL" id="DTGZ01000134">
    <property type="protein sequence ID" value="HGV98058.1"/>
    <property type="molecule type" value="Genomic_DNA"/>
</dbReference>
<dbReference type="SUPFAM" id="SSF69819">
    <property type="entry name" value="MTH1598-like"/>
    <property type="match status" value="1"/>
</dbReference>
<dbReference type="InterPro" id="IPR023572">
    <property type="entry name" value="Archease_dom"/>
</dbReference>
<dbReference type="Gene3D" id="3.55.10.10">
    <property type="entry name" value="Archease domain"/>
    <property type="match status" value="1"/>
</dbReference>
<evidence type="ECO:0000313" key="6">
    <source>
        <dbReference type="EMBL" id="HGV98058.1"/>
    </source>
</evidence>
<proteinExistence type="inferred from homology"/>
<sequence>MPDYKYIDHTADLGIEVKGKSLEQLFINTARAIFETQIKGKILNKAKLSFEIKSISLEELLIEWCRELLYYFSVRRFIPKHYQIEITENFELRALLKGDRFDKKRHQIKLEVKNPTYHNLSVKKLNDYYTATLVFDV</sequence>
<dbReference type="AlphaFoldDB" id="A0A7C4XLE3"/>
<keyword evidence="4" id="KW-0106">Calcium</keyword>
<dbReference type="Pfam" id="PF01951">
    <property type="entry name" value="Archease"/>
    <property type="match status" value="1"/>
</dbReference>
<dbReference type="InterPro" id="IPR002804">
    <property type="entry name" value="Archease"/>
</dbReference>
<evidence type="ECO:0000256" key="1">
    <source>
        <dbReference type="ARBA" id="ARBA00007963"/>
    </source>
</evidence>
<evidence type="ECO:0000259" key="5">
    <source>
        <dbReference type="Pfam" id="PF01951"/>
    </source>
</evidence>
<comment type="similarity">
    <text evidence="1">Belongs to the archease family.</text>
</comment>
<dbReference type="InterPro" id="IPR036820">
    <property type="entry name" value="Archease_dom_sf"/>
</dbReference>
<protein>
    <submittedName>
        <fullName evidence="6">Archease</fullName>
    </submittedName>
</protein>
<dbReference type="PANTHER" id="PTHR12682">
    <property type="entry name" value="ARCHEASE"/>
    <property type="match status" value="1"/>
</dbReference>
<evidence type="ECO:0000256" key="4">
    <source>
        <dbReference type="ARBA" id="ARBA00022837"/>
    </source>
</evidence>
<reference evidence="6" key="1">
    <citation type="journal article" date="2020" name="mSystems">
        <title>Genome- and Community-Level Interaction Insights into Carbon Utilization and Element Cycling Functions of Hydrothermarchaeota in Hydrothermal Sediment.</title>
        <authorList>
            <person name="Zhou Z."/>
            <person name="Liu Y."/>
            <person name="Xu W."/>
            <person name="Pan J."/>
            <person name="Luo Z.H."/>
            <person name="Li M."/>
        </authorList>
    </citation>
    <scope>NUCLEOTIDE SEQUENCE [LARGE SCALE GENOMIC DNA]</scope>
    <source>
        <strain evidence="6">SpSt-774</strain>
    </source>
</reference>
<gene>
    <name evidence="6" type="ORF">ENV60_07155</name>
</gene>
<dbReference type="GO" id="GO:0008033">
    <property type="term" value="P:tRNA processing"/>
    <property type="evidence" value="ECO:0007669"/>
    <property type="project" value="UniProtKB-KW"/>
</dbReference>
<evidence type="ECO:0000256" key="3">
    <source>
        <dbReference type="ARBA" id="ARBA00022723"/>
    </source>
</evidence>
<organism evidence="6">
    <name type="scientific">candidate division WOR-3 bacterium</name>
    <dbReference type="NCBI Taxonomy" id="2052148"/>
    <lineage>
        <taxon>Bacteria</taxon>
        <taxon>Bacteria division WOR-3</taxon>
    </lineage>
</organism>
<comment type="caution">
    <text evidence="6">The sequence shown here is derived from an EMBL/GenBank/DDBJ whole genome shotgun (WGS) entry which is preliminary data.</text>
</comment>
<keyword evidence="2" id="KW-0819">tRNA processing</keyword>
<accession>A0A7C4XLE3</accession>
<dbReference type="GO" id="GO:0046872">
    <property type="term" value="F:metal ion binding"/>
    <property type="evidence" value="ECO:0007669"/>
    <property type="project" value="UniProtKB-KW"/>
</dbReference>
<keyword evidence="3" id="KW-0479">Metal-binding</keyword>
<name>A0A7C4XLE3_UNCW3</name>
<feature type="domain" description="Archease" evidence="5">
    <location>
        <begin position="4"/>
        <end position="137"/>
    </location>
</feature>